<dbReference type="AlphaFoldDB" id="A0AB36CV13"/>
<organism evidence="1 2">
    <name type="scientific">Pseudomonas mandelii</name>
    <dbReference type="NCBI Taxonomy" id="75612"/>
    <lineage>
        <taxon>Bacteria</taxon>
        <taxon>Pseudomonadati</taxon>
        <taxon>Pseudomonadota</taxon>
        <taxon>Gammaproteobacteria</taxon>
        <taxon>Pseudomonadales</taxon>
        <taxon>Pseudomonadaceae</taxon>
        <taxon>Pseudomonas</taxon>
    </lineage>
</organism>
<dbReference type="RefSeq" id="WP_159440118.1">
    <property type="nucleotide sequence ID" value="NZ_CP177237.1"/>
</dbReference>
<protein>
    <submittedName>
        <fullName evidence="1">Uncharacterized protein</fullName>
    </submittedName>
</protein>
<evidence type="ECO:0000313" key="1">
    <source>
        <dbReference type="EMBL" id="NMZ79765.1"/>
    </source>
</evidence>
<name>A0AB36CV13_9PSED</name>
<sequence>MKNSLAFFENPRQKRRSNEQHALAQIAIEKELSTATKLWRASKILISESTGSTKAV</sequence>
<dbReference type="Proteomes" id="UP000548707">
    <property type="component" value="Unassembled WGS sequence"/>
</dbReference>
<accession>A0AB36CV13</accession>
<evidence type="ECO:0000313" key="2">
    <source>
        <dbReference type="Proteomes" id="UP000548707"/>
    </source>
</evidence>
<dbReference type="EMBL" id="JAAQXV010000003">
    <property type="protein sequence ID" value="NMZ79765.1"/>
    <property type="molecule type" value="Genomic_DNA"/>
</dbReference>
<proteinExistence type="predicted"/>
<gene>
    <name evidence="1" type="ORF">HBO26_10715</name>
</gene>
<comment type="caution">
    <text evidence="1">The sequence shown here is derived from an EMBL/GenBank/DDBJ whole genome shotgun (WGS) entry which is preliminary data.</text>
</comment>
<reference evidence="1 2" key="1">
    <citation type="journal article" date="2020" name="Front. Microbiol.">
        <title>Genetic Organization of the aprX-lipA2 Operon Affects the Proteolytic Potential of Pseudomonas Species in Milk.</title>
        <authorList>
            <person name="Maier C."/>
            <person name="Huptas C."/>
            <person name="von Neubeck M."/>
            <person name="Scherer S."/>
            <person name="Wenning M."/>
            <person name="Lucking G."/>
        </authorList>
    </citation>
    <scope>NUCLEOTIDE SEQUENCE [LARGE SCALE GENOMIC DNA]</scope>
    <source>
        <strain evidence="1 2">WS 5114</strain>
    </source>
</reference>